<keyword evidence="8 15" id="KW-0518">Myosin</keyword>
<keyword evidence="3" id="KW-0677">Repeat</keyword>
<reference evidence="21" key="1">
    <citation type="submission" date="2025-08" db="UniProtKB">
        <authorList>
            <consortium name="Ensembl"/>
        </authorList>
    </citation>
    <scope>IDENTIFICATION</scope>
</reference>
<evidence type="ECO:0000256" key="9">
    <source>
        <dbReference type="ARBA" id="ARBA00023175"/>
    </source>
</evidence>
<dbReference type="GO" id="GO:0016020">
    <property type="term" value="C:membrane"/>
    <property type="evidence" value="ECO:0007669"/>
    <property type="project" value="TreeGrafter"/>
</dbReference>
<dbReference type="Gene3D" id="3.40.850.10">
    <property type="entry name" value="Kinesin motor domain"/>
    <property type="match status" value="1"/>
</dbReference>
<evidence type="ECO:0000256" key="10">
    <source>
        <dbReference type="ARBA" id="ARBA00023203"/>
    </source>
</evidence>
<evidence type="ECO:0000313" key="22">
    <source>
        <dbReference type="Proteomes" id="UP000694521"/>
    </source>
</evidence>
<evidence type="ECO:0000259" key="18">
    <source>
        <dbReference type="PROSITE" id="PS51126"/>
    </source>
</evidence>
<evidence type="ECO:0000256" key="3">
    <source>
        <dbReference type="ARBA" id="ARBA00022737"/>
    </source>
</evidence>
<dbReference type="Gene3D" id="1.20.5.190">
    <property type="match status" value="2"/>
</dbReference>
<evidence type="ECO:0000256" key="15">
    <source>
        <dbReference type="PROSITE-ProRule" id="PRU00782"/>
    </source>
</evidence>
<evidence type="ECO:0000259" key="20">
    <source>
        <dbReference type="PROSITE" id="PS51844"/>
    </source>
</evidence>
<dbReference type="InterPro" id="IPR000048">
    <property type="entry name" value="IQ_motif_EF-hand-BS"/>
</dbReference>
<evidence type="ECO:0000256" key="12">
    <source>
        <dbReference type="ARBA" id="ARBA00054098"/>
    </source>
</evidence>
<keyword evidence="4 15" id="KW-0547">Nucleotide-binding</keyword>
<dbReference type="SMART" id="SM01132">
    <property type="entry name" value="DIL"/>
    <property type="match status" value="1"/>
</dbReference>
<keyword evidence="6" id="KW-0112">Calmodulin-binding</keyword>
<dbReference type="Gene3D" id="1.20.120.720">
    <property type="entry name" value="Myosin VI head, motor domain, U50 subdomain"/>
    <property type="match status" value="1"/>
</dbReference>
<dbReference type="PROSITE" id="PS50096">
    <property type="entry name" value="IQ"/>
    <property type="match status" value="4"/>
</dbReference>
<evidence type="ECO:0000256" key="16">
    <source>
        <dbReference type="SAM" id="Coils"/>
    </source>
</evidence>
<dbReference type="GO" id="GO:0007015">
    <property type="term" value="P:actin filament organization"/>
    <property type="evidence" value="ECO:0007669"/>
    <property type="project" value="TreeGrafter"/>
</dbReference>
<feature type="domain" description="Myosin motor" evidence="19">
    <location>
        <begin position="68"/>
        <end position="751"/>
    </location>
</feature>
<proteinExistence type="inferred from homology"/>
<keyword evidence="7 16" id="KW-0175">Coiled coil</keyword>
<dbReference type="Pfam" id="PF01843">
    <property type="entry name" value="DIL"/>
    <property type="match status" value="1"/>
</dbReference>
<feature type="region of interest" description="Actin-binding" evidence="15">
    <location>
        <begin position="631"/>
        <end position="653"/>
    </location>
</feature>
<organism evidence="21 22">
    <name type="scientific">Anser cygnoides</name>
    <name type="common">Swan goose</name>
    <dbReference type="NCBI Taxonomy" id="8845"/>
    <lineage>
        <taxon>Eukaryota</taxon>
        <taxon>Metazoa</taxon>
        <taxon>Chordata</taxon>
        <taxon>Craniata</taxon>
        <taxon>Vertebrata</taxon>
        <taxon>Euteleostomi</taxon>
        <taxon>Archelosauria</taxon>
        <taxon>Archosauria</taxon>
        <taxon>Dinosauria</taxon>
        <taxon>Saurischia</taxon>
        <taxon>Theropoda</taxon>
        <taxon>Coelurosauria</taxon>
        <taxon>Aves</taxon>
        <taxon>Neognathae</taxon>
        <taxon>Galloanserae</taxon>
        <taxon>Anseriformes</taxon>
        <taxon>Anatidae</taxon>
        <taxon>Anserinae</taxon>
        <taxon>Anser</taxon>
    </lineage>
</organism>
<dbReference type="FunFam" id="1.20.5.190:FF:000001">
    <property type="entry name" value="unconventional myosin-Va"/>
    <property type="match status" value="1"/>
</dbReference>
<dbReference type="FunFam" id="3.30.70.1590:FF:000003">
    <property type="entry name" value="Myosin-Va isoform 1"/>
    <property type="match status" value="1"/>
</dbReference>
<keyword evidence="2" id="KW-0597">Phosphoprotein</keyword>
<reference evidence="21" key="2">
    <citation type="submission" date="2025-09" db="UniProtKB">
        <authorList>
            <consortium name="Ensembl"/>
        </authorList>
    </citation>
    <scope>IDENTIFICATION</scope>
</reference>
<evidence type="ECO:0000256" key="1">
    <source>
        <dbReference type="ARBA" id="ARBA00008314"/>
    </source>
</evidence>
<comment type="similarity">
    <text evidence="1 15">Belongs to the TRAFAC class myosin-kinesin ATPase superfamily. Myosin family.</text>
</comment>
<dbReference type="FunFam" id="1.20.58.530:FF:000002">
    <property type="entry name" value="Class V myosin"/>
    <property type="match status" value="1"/>
</dbReference>
<keyword evidence="5 15" id="KW-0067">ATP-binding</keyword>
<dbReference type="Gene3D" id="1.20.58.530">
    <property type="match status" value="1"/>
</dbReference>
<dbReference type="FunFam" id="3.40.850.10:FF:000089">
    <property type="entry name" value="Myosin VC"/>
    <property type="match status" value="1"/>
</dbReference>
<comment type="function">
    <text evidence="12">Processive actin-based motor that can move in large steps approximating the 36-nm pseudo-repeat of the actin filament. Can hydrolyze ATP in the presence of actin, which is essential for its function as a motor protein. Involved in melanosome transport. Also mediates the transport of vesicles to the plasma membrane. May also be required for some polarization process involved in dendrite formation.</text>
</comment>
<evidence type="ECO:0000256" key="2">
    <source>
        <dbReference type="ARBA" id="ARBA00022553"/>
    </source>
</evidence>
<feature type="coiled-coil region" evidence="16">
    <location>
        <begin position="944"/>
        <end position="996"/>
    </location>
</feature>
<dbReference type="InterPro" id="IPR002710">
    <property type="entry name" value="Dilute_dom"/>
</dbReference>
<evidence type="ECO:0000256" key="8">
    <source>
        <dbReference type="ARBA" id="ARBA00023123"/>
    </source>
</evidence>
<feature type="domain" description="Dilute" evidence="18">
    <location>
        <begin position="1151"/>
        <end position="1420"/>
    </location>
</feature>
<dbReference type="PROSITE" id="PS51126">
    <property type="entry name" value="DILUTE"/>
    <property type="match status" value="1"/>
</dbReference>
<dbReference type="GO" id="GO:0000146">
    <property type="term" value="F:microfilament motor activity"/>
    <property type="evidence" value="ECO:0007669"/>
    <property type="project" value="TreeGrafter"/>
</dbReference>
<dbReference type="CDD" id="cd23767">
    <property type="entry name" value="IQCD"/>
    <property type="match status" value="1"/>
</dbReference>
<protein>
    <recommendedName>
        <fullName evidence="13">Unconventional myosin-Va</fullName>
    </recommendedName>
    <alternativeName>
        <fullName evidence="14">Dilute myosin heavy chain, non-muscle</fullName>
    </alternativeName>
</protein>
<dbReference type="PRINTS" id="PR00193">
    <property type="entry name" value="MYOSINHEAVY"/>
</dbReference>
<name>A0A8B9E341_ANSCY</name>
<evidence type="ECO:0000259" key="19">
    <source>
        <dbReference type="PROSITE" id="PS51456"/>
    </source>
</evidence>
<dbReference type="SMART" id="SM00015">
    <property type="entry name" value="IQ"/>
    <property type="match status" value="4"/>
</dbReference>
<dbReference type="CDD" id="cd01380">
    <property type="entry name" value="MYSc_Myo5"/>
    <property type="match status" value="1"/>
</dbReference>
<feature type="domain" description="Myosin N-terminal SH3-like" evidence="20">
    <location>
        <begin position="7"/>
        <end position="59"/>
    </location>
</feature>
<evidence type="ECO:0000256" key="7">
    <source>
        <dbReference type="ARBA" id="ARBA00023054"/>
    </source>
</evidence>
<dbReference type="Gene3D" id="1.10.10.820">
    <property type="match status" value="1"/>
</dbReference>
<evidence type="ECO:0000256" key="6">
    <source>
        <dbReference type="ARBA" id="ARBA00022860"/>
    </source>
</evidence>
<dbReference type="InterPro" id="IPR036103">
    <property type="entry name" value="MYSc_Myo5"/>
</dbReference>
<dbReference type="Gene3D" id="3.30.70.1590">
    <property type="match status" value="1"/>
</dbReference>
<feature type="region of interest" description="Disordered" evidence="17">
    <location>
        <begin position="587"/>
        <end position="622"/>
    </location>
</feature>
<evidence type="ECO:0000313" key="21">
    <source>
        <dbReference type="Ensembl" id="ENSACDP00005014997.1"/>
    </source>
</evidence>
<evidence type="ECO:0000256" key="13">
    <source>
        <dbReference type="ARBA" id="ARBA00068036"/>
    </source>
</evidence>
<evidence type="ECO:0000256" key="4">
    <source>
        <dbReference type="ARBA" id="ARBA00022741"/>
    </source>
</evidence>
<dbReference type="InterPro" id="IPR036961">
    <property type="entry name" value="Kinesin_motor_dom_sf"/>
</dbReference>
<keyword evidence="22" id="KW-1185">Reference proteome</keyword>
<keyword evidence="10 15" id="KW-0009">Actin-binding</keyword>
<dbReference type="InterPro" id="IPR001609">
    <property type="entry name" value="Myosin_head_motor_dom-like"/>
</dbReference>
<dbReference type="SUPFAM" id="SSF52540">
    <property type="entry name" value="P-loop containing nucleoside triphosphate hydrolases"/>
    <property type="match status" value="2"/>
</dbReference>
<feature type="binding site" evidence="15">
    <location>
        <begin position="162"/>
        <end position="169"/>
    </location>
    <ligand>
        <name>ATP</name>
        <dbReference type="ChEBI" id="CHEBI:30616"/>
    </ligand>
</feature>
<dbReference type="PROSITE" id="PS51844">
    <property type="entry name" value="SH3_LIKE"/>
    <property type="match status" value="1"/>
</dbReference>
<dbReference type="GO" id="GO:0051015">
    <property type="term" value="F:actin filament binding"/>
    <property type="evidence" value="ECO:0007669"/>
    <property type="project" value="TreeGrafter"/>
</dbReference>
<evidence type="ECO:0000256" key="17">
    <source>
        <dbReference type="SAM" id="MobiDB-lite"/>
    </source>
</evidence>
<evidence type="ECO:0000256" key="14">
    <source>
        <dbReference type="ARBA" id="ARBA00076270"/>
    </source>
</evidence>
<dbReference type="Pfam" id="PF00063">
    <property type="entry name" value="Myosin_head"/>
    <property type="match status" value="1"/>
</dbReference>
<dbReference type="PANTHER" id="PTHR13140">
    <property type="entry name" value="MYOSIN"/>
    <property type="match status" value="1"/>
</dbReference>
<dbReference type="Proteomes" id="UP000694521">
    <property type="component" value="Unplaced"/>
</dbReference>
<keyword evidence="9 15" id="KW-0505">Motor protein</keyword>
<accession>A0A8B9E341</accession>
<dbReference type="GO" id="GO:0016459">
    <property type="term" value="C:myosin complex"/>
    <property type="evidence" value="ECO:0007669"/>
    <property type="project" value="UniProtKB-KW"/>
</dbReference>
<dbReference type="GO" id="GO:0005524">
    <property type="term" value="F:ATP binding"/>
    <property type="evidence" value="ECO:0007669"/>
    <property type="project" value="UniProtKB-UniRule"/>
</dbReference>
<evidence type="ECO:0000256" key="11">
    <source>
        <dbReference type="ARBA" id="ARBA00048778"/>
    </source>
</evidence>
<dbReference type="SMART" id="SM00242">
    <property type="entry name" value="MYSc"/>
    <property type="match status" value="1"/>
</dbReference>
<sequence>MCILEHSCYARVWIPDPEEVWKSAELLKDYKPGDKVLQLRLEEGKDLEYCLDPKTKELPPLRNPDILVGENDLTALSYLHEPAVLHNLKVRFIDSKLIYTYCGIVLVAINPYEQLPIYGEDIINAYSGQNMGDMDPHIFAVAEEAYKQMARDERNQSIIVSGESGAGKTVSAKYAMRYFATVSGSASEANVEEKVLASNPIMESIGNAKTTRNDNSSRFGKYIEIGFDKRYRIIGANMRTYLLEKSRVVFQAEEERNYHIFYQLCASAALPEFKTLRLGNADYFHYTKQGGSPVIDGVDDAKEMVNTRQACTLLGNFDSYQMGIFRILAGILHLGNVEFPKHDPLTIFCDLMGVEYEEMAHWLCHRKLATATETYIKPISKLHAINARDALAKHIYANLFNWIVDHVNKALHSTIKQHSFIGVLDIYGFETFEINSFEQFCINYANEKLQQQFNMHVFKLEQEEYMKEQIPWTLIDFYDNQPCINLIEAKMGILDLLDEECKMPKGSDDTWAQKLYNTHLNKCALFEKPRLSNKAFIIKHFADKVEYQCEGFLEKNKDTVYEEQIKVLKSSKFKLLPELFQDEEKVLSPTSATPSGRVPLSRTAVKPAKARPGQTSKEHKKTVGHQFRNSLHLLMETLNATTPHYVRCIKPNDFKFPFTFDEKRAVQQLRACGVLETIRISAAGFPSRWTYQEFFSRYRVLMKQRDVLGDRKQTCKNVLEKLILDKDKYQFGKTKIFFRAGQVAYLEKIRADKLRAACIRIQKTIRGWLMRKKYMRMRKAAITIQRYVRGYQARCYAKFLRRTRAAITIQKFHRMYVVRKRYQCMRDATIALQALLRGYMARNKYQMVRNHSVLPLHSNFISTYLRDEAALLCSLGSLKCVCVLLCIVLKQNITVNCNLECNVLNMSFHHHHVSLLYFLNTFLGRQSPQDYHMLNEDGELWLVYEGLKQANRLLESQLQSQKKSHENELESLRGEIQSLKEENNRQQQLLAQNLQLPPEARIEASLQHEITRLTNENLVRAVMLLEQALGLADLSVPVNSHQFSDGNLPKHYIVSFHFPSEVGQMENISPGQIIDEPIRPVNIPRKEKDFQGMLEYKKEDEQKLVKNLILELKPRGVAVNLIPGLPAYILFMCVRHADYLNDDQKVRSLLTSTINGIKKVLKKRGDDFETVSFWLSNTCRFLHCLKQYSGEEGFMKHNTPRQNEHCLTNFDLAEYRQVLSDLAIQIYQQLVRVLENILQPMIVSGMLEHETIQGVSGVKPTGLRKRTSSIADEGTYTLDSIIRQLNSFHSVMCQHGMDPELIKQVVKQMFYIIGAVTLNNLLLRKDMCSWSKGMQIRYNVSQLEEWLRDKNLMNSGAKETLEPLIQAAQLLQVKKKTDEDAENCCSSQIVKVLNLYTPVNEFEERVLVSFIRTIQLRLRDRKDSPQLLMDAKHIFPVTFPFNPSSLALETIQIPASLGLGFISRV</sequence>
<dbReference type="PANTHER" id="PTHR13140:SF273">
    <property type="entry name" value="UNCONVENTIONAL MYOSIN-VA"/>
    <property type="match status" value="1"/>
</dbReference>
<dbReference type="Ensembl" id="ENSACDT00005018033.1">
    <property type="protein sequence ID" value="ENSACDP00005014997.1"/>
    <property type="gene ID" value="ENSACDG00005010302.1"/>
</dbReference>
<dbReference type="GO" id="GO:0005516">
    <property type="term" value="F:calmodulin binding"/>
    <property type="evidence" value="ECO:0007669"/>
    <property type="project" value="UniProtKB-KW"/>
</dbReference>
<dbReference type="GO" id="GO:0005737">
    <property type="term" value="C:cytoplasm"/>
    <property type="evidence" value="ECO:0007669"/>
    <property type="project" value="TreeGrafter"/>
</dbReference>
<dbReference type="FunFam" id="1.20.5.190:FF:000006">
    <property type="entry name" value="Myosin VA"/>
    <property type="match status" value="1"/>
</dbReference>
<evidence type="ECO:0000256" key="5">
    <source>
        <dbReference type="ARBA" id="ARBA00022840"/>
    </source>
</evidence>
<dbReference type="FunFam" id="1.10.10.820:FF:000001">
    <property type="entry name" value="Myosin heavy chain"/>
    <property type="match status" value="1"/>
</dbReference>
<dbReference type="InterPro" id="IPR027417">
    <property type="entry name" value="P-loop_NTPase"/>
</dbReference>
<dbReference type="InterPro" id="IPR004009">
    <property type="entry name" value="SH3_Myosin"/>
</dbReference>
<comment type="catalytic activity">
    <reaction evidence="11">
        <text>ATP + H2O = ADP + phosphate + H(+)</text>
        <dbReference type="Rhea" id="RHEA:13065"/>
        <dbReference type="ChEBI" id="CHEBI:15377"/>
        <dbReference type="ChEBI" id="CHEBI:15378"/>
        <dbReference type="ChEBI" id="CHEBI:30616"/>
        <dbReference type="ChEBI" id="CHEBI:43474"/>
        <dbReference type="ChEBI" id="CHEBI:456216"/>
    </reaction>
    <physiologicalReaction direction="left-to-right" evidence="11">
        <dbReference type="Rhea" id="RHEA:13066"/>
    </physiologicalReaction>
</comment>
<dbReference type="PROSITE" id="PS51456">
    <property type="entry name" value="MYOSIN_MOTOR"/>
    <property type="match status" value="1"/>
</dbReference>
<dbReference type="Pfam" id="PF00612">
    <property type="entry name" value="IQ"/>
    <property type="match status" value="4"/>
</dbReference>